<keyword evidence="1" id="KW-0812">Transmembrane</keyword>
<evidence type="ECO:0000256" key="1">
    <source>
        <dbReference type="SAM" id="Phobius"/>
    </source>
</evidence>
<evidence type="ECO:0000313" key="3">
    <source>
        <dbReference type="EMBL" id="CAB3913733.1"/>
    </source>
</evidence>
<evidence type="ECO:0000256" key="2">
    <source>
        <dbReference type="SAM" id="SignalP"/>
    </source>
</evidence>
<protein>
    <submittedName>
        <fullName evidence="3">Uncharacterized protein</fullName>
    </submittedName>
</protein>
<keyword evidence="1" id="KW-1133">Transmembrane helix</keyword>
<dbReference type="RefSeq" id="WP_042797655.1">
    <property type="nucleotide sequence ID" value="NZ_CADIKR010000008.1"/>
</dbReference>
<keyword evidence="4" id="KW-1185">Reference proteome</keyword>
<keyword evidence="2" id="KW-0732">Signal</keyword>
<sequence>MKKIWKSGTARSLAVVVAQLALMATAHADLIEMGNKGIDLVKVGTQLFVAAAVLIGVASVIYAFTLMRKKAGERGEDVTASRIFLALFGGCALIVIGFVIGSVTETFGAGAGDIGKNLF</sequence>
<accession>A0ABM8LK58</accession>
<dbReference type="Proteomes" id="UP000507140">
    <property type="component" value="Unassembled WGS sequence"/>
</dbReference>
<reference evidence="3 4" key="1">
    <citation type="submission" date="2020-04" db="EMBL/GenBank/DDBJ databases">
        <authorList>
            <person name="De Canck E."/>
        </authorList>
    </citation>
    <scope>NUCLEOTIDE SEQUENCE [LARGE SCALE GENOMIC DNA]</scope>
    <source>
        <strain evidence="3 4">LMG 3415</strain>
    </source>
</reference>
<keyword evidence="1" id="KW-0472">Membrane</keyword>
<feature type="signal peptide" evidence="2">
    <location>
        <begin position="1"/>
        <end position="28"/>
    </location>
</feature>
<comment type="caution">
    <text evidence="3">The sequence shown here is derived from an EMBL/GenBank/DDBJ whole genome shotgun (WGS) entry which is preliminary data.</text>
</comment>
<proteinExistence type="predicted"/>
<feature type="transmembrane region" description="Helical" evidence="1">
    <location>
        <begin position="44"/>
        <end position="64"/>
    </location>
</feature>
<dbReference type="Pfam" id="PF20535">
    <property type="entry name" value="DUF6750"/>
    <property type="match status" value="1"/>
</dbReference>
<evidence type="ECO:0000313" key="4">
    <source>
        <dbReference type="Proteomes" id="UP000507140"/>
    </source>
</evidence>
<dbReference type="EMBL" id="CADIKR010000008">
    <property type="protein sequence ID" value="CAB3913733.1"/>
    <property type="molecule type" value="Genomic_DNA"/>
</dbReference>
<name>A0ABM8LK58_9BURK</name>
<gene>
    <name evidence="3" type="ORF">LMG3415_05114</name>
</gene>
<feature type="transmembrane region" description="Helical" evidence="1">
    <location>
        <begin position="84"/>
        <end position="103"/>
    </location>
</feature>
<organism evidence="3 4">
    <name type="scientific">Achromobacter mucicolens</name>
    <dbReference type="NCBI Taxonomy" id="1389922"/>
    <lineage>
        <taxon>Bacteria</taxon>
        <taxon>Pseudomonadati</taxon>
        <taxon>Pseudomonadota</taxon>
        <taxon>Betaproteobacteria</taxon>
        <taxon>Burkholderiales</taxon>
        <taxon>Alcaligenaceae</taxon>
        <taxon>Achromobacter</taxon>
    </lineage>
</organism>
<dbReference type="InterPro" id="IPR046638">
    <property type="entry name" value="DUF6750"/>
</dbReference>
<feature type="chain" id="PRO_5045432319" evidence="2">
    <location>
        <begin position="29"/>
        <end position="119"/>
    </location>
</feature>